<proteinExistence type="predicted"/>
<keyword evidence="7" id="KW-1185">Reference proteome</keyword>
<feature type="region of interest" description="Disordered" evidence="5">
    <location>
        <begin position="82"/>
        <end position="147"/>
    </location>
</feature>
<comment type="subcellular location">
    <subcellularLocation>
        <location evidence="1">Membrane</location>
        <topology evidence="1">Multi-pass membrane protein</topology>
    </subcellularLocation>
</comment>
<organism evidence="6 7">
    <name type="scientific">Cryomyces antarcticus</name>
    <dbReference type="NCBI Taxonomy" id="329879"/>
    <lineage>
        <taxon>Eukaryota</taxon>
        <taxon>Fungi</taxon>
        <taxon>Dikarya</taxon>
        <taxon>Ascomycota</taxon>
        <taxon>Pezizomycotina</taxon>
        <taxon>Dothideomycetes</taxon>
        <taxon>Dothideomycetes incertae sedis</taxon>
        <taxon>Cryomyces</taxon>
    </lineage>
</organism>
<comment type="caution">
    <text evidence="6">The sequence shown here is derived from an EMBL/GenBank/DDBJ whole genome shotgun (WGS) entry which is preliminary data.</text>
</comment>
<reference evidence="6 7" key="1">
    <citation type="submission" date="2023-08" db="EMBL/GenBank/DDBJ databases">
        <title>Black Yeasts Isolated from many extreme environments.</title>
        <authorList>
            <person name="Coleine C."/>
            <person name="Stajich J.E."/>
            <person name="Selbmann L."/>
        </authorList>
    </citation>
    <scope>NUCLEOTIDE SEQUENCE [LARGE SCALE GENOMIC DNA]</scope>
    <source>
        <strain evidence="6 7">CCFEE 536</strain>
    </source>
</reference>
<dbReference type="PANTHER" id="PTHR17920:SF22">
    <property type="entry name" value="DUF726 DOMAIN PROTEIN (AFU_ORTHOLOGUE AFUA_2G12860)"/>
    <property type="match status" value="1"/>
</dbReference>
<evidence type="ECO:0000256" key="1">
    <source>
        <dbReference type="ARBA" id="ARBA00004141"/>
    </source>
</evidence>
<keyword evidence="3" id="KW-1133">Transmembrane helix</keyword>
<evidence type="ECO:0000313" key="7">
    <source>
        <dbReference type="Proteomes" id="UP001357485"/>
    </source>
</evidence>
<keyword evidence="2" id="KW-0812">Transmembrane</keyword>
<feature type="non-terminal residue" evidence="6">
    <location>
        <position position="147"/>
    </location>
</feature>
<dbReference type="PANTHER" id="PTHR17920">
    <property type="entry name" value="TRANSMEMBRANE AND COILED-COIL DOMAIN-CONTAINING PROTEIN 4 TMCO4"/>
    <property type="match status" value="1"/>
</dbReference>
<name>A0ABR0M1B8_9PEZI</name>
<gene>
    <name evidence="6" type="ORF">LTR16_011312</name>
</gene>
<dbReference type="InterPro" id="IPR007941">
    <property type="entry name" value="DUF726"/>
</dbReference>
<evidence type="ECO:0000256" key="3">
    <source>
        <dbReference type="ARBA" id="ARBA00022989"/>
    </source>
</evidence>
<evidence type="ECO:0000313" key="6">
    <source>
        <dbReference type="EMBL" id="KAK5276376.1"/>
    </source>
</evidence>
<evidence type="ECO:0000256" key="4">
    <source>
        <dbReference type="ARBA" id="ARBA00023136"/>
    </source>
</evidence>
<dbReference type="EMBL" id="JAVRRA010003470">
    <property type="protein sequence ID" value="KAK5276376.1"/>
    <property type="molecule type" value="Genomic_DNA"/>
</dbReference>
<dbReference type="Proteomes" id="UP001357485">
    <property type="component" value="Unassembled WGS sequence"/>
</dbReference>
<accession>A0ABR0M1B8</accession>
<evidence type="ECO:0000256" key="5">
    <source>
        <dbReference type="SAM" id="MobiDB-lite"/>
    </source>
</evidence>
<protein>
    <submittedName>
        <fullName evidence="6">Uncharacterized protein</fullName>
    </submittedName>
</protein>
<keyword evidence="4" id="KW-0472">Membrane</keyword>
<feature type="compositionally biased region" description="Basic and acidic residues" evidence="5">
    <location>
        <begin position="117"/>
        <end position="127"/>
    </location>
</feature>
<dbReference type="Pfam" id="PF05277">
    <property type="entry name" value="DUF726"/>
    <property type="match status" value="1"/>
</dbReference>
<feature type="compositionally biased region" description="Basic and acidic residues" evidence="5">
    <location>
        <begin position="82"/>
        <end position="107"/>
    </location>
</feature>
<sequence>MRSVVAGRVVNVYSTNDYILGFLYRSSSIQYGVAGLQAIEGVTGVQNVDVSDLVSGHTRYRYLTGSILKKIGFEDIELEEVHREEEALREADRREEEQRQESAKKDSAMNPDEEVKDMEKEVEERNQESMMGWATEKLRLGGNTAAG</sequence>
<evidence type="ECO:0000256" key="2">
    <source>
        <dbReference type="ARBA" id="ARBA00022692"/>
    </source>
</evidence>